<name>A0AAD5BTX2_AMBAR</name>
<evidence type="ECO:0000256" key="3">
    <source>
        <dbReference type="ARBA" id="ARBA00022842"/>
    </source>
</evidence>
<evidence type="ECO:0000256" key="1">
    <source>
        <dbReference type="ARBA" id="ARBA00001946"/>
    </source>
</evidence>
<organism evidence="6 7">
    <name type="scientific">Ambrosia artemisiifolia</name>
    <name type="common">Common ragweed</name>
    <dbReference type="NCBI Taxonomy" id="4212"/>
    <lineage>
        <taxon>Eukaryota</taxon>
        <taxon>Viridiplantae</taxon>
        <taxon>Streptophyta</taxon>
        <taxon>Embryophyta</taxon>
        <taxon>Tracheophyta</taxon>
        <taxon>Spermatophyta</taxon>
        <taxon>Magnoliopsida</taxon>
        <taxon>eudicotyledons</taxon>
        <taxon>Gunneridae</taxon>
        <taxon>Pentapetalae</taxon>
        <taxon>asterids</taxon>
        <taxon>campanulids</taxon>
        <taxon>Asterales</taxon>
        <taxon>Asteraceae</taxon>
        <taxon>Asteroideae</taxon>
        <taxon>Heliantheae alliance</taxon>
        <taxon>Heliantheae</taxon>
        <taxon>Ambrosia</taxon>
    </lineage>
</organism>
<keyword evidence="3" id="KW-0460">Magnesium</keyword>
<evidence type="ECO:0000259" key="4">
    <source>
        <dbReference type="Pfam" id="PF01397"/>
    </source>
</evidence>
<dbReference type="Gene3D" id="1.50.10.130">
    <property type="entry name" value="Terpene synthase, N-terminal domain"/>
    <property type="match status" value="1"/>
</dbReference>
<dbReference type="Pfam" id="PF01397">
    <property type="entry name" value="Terpene_synth"/>
    <property type="match status" value="1"/>
</dbReference>
<dbReference type="AlphaFoldDB" id="A0AAD5BTX2"/>
<dbReference type="GO" id="GO:0010333">
    <property type="term" value="F:terpene synthase activity"/>
    <property type="evidence" value="ECO:0007669"/>
    <property type="project" value="InterPro"/>
</dbReference>
<dbReference type="InterPro" id="IPR036965">
    <property type="entry name" value="Terpene_synth_N_sf"/>
</dbReference>
<dbReference type="PANTHER" id="PTHR31225">
    <property type="entry name" value="OS04G0344100 PROTEIN-RELATED"/>
    <property type="match status" value="1"/>
</dbReference>
<dbReference type="Proteomes" id="UP001206925">
    <property type="component" value="Unassembled WGS sequence"/>
</dbReference>
<dbReference type="Gene3D" id="1.10.600.10">
    <property type="entry name" value="Farnesyl Diphosphate Synthase"/>
    <property type="match status" value="2"/>
</dbReference>
<accession>A0AAD5BTX2</accession>
<dbReference type="InterPro" id="IPR008930">
    <property type="entry name" value="Terpenoid_cyclase/PrenylTrfase"/>
</dbReference>
<dbReference type="Pfam" id="PF03936">
    <property type="entry name" value="Terpene_synth_C"/>
    <property type="match status" value="2"/>
</dbReference>
<reference evidence="6" key="1">
    <citation type="submission" date="2022-06" db="EMBL/GenBank/DDBJ databases">
        <title>Uncovering the hologenomic basis of an extraordinary plant invasion.</title>
        <authorList>
            <person name="Bieker V.C."/>
            <person name="Martin M.D."/>
            <person name="Gilbert T."/>
            <person name="Hodgins K."/>
            <person name="Battlay P."/>
            <person name="Petersen B."/>
            <person name="Wilson J."/>
        </authorList>
    </citation>
    <scope>NUCLEOTIDE SEQUENCE</scope>
    <source>
        <strain evidence="6">AA19_3_7</strain>
        <tissue evidence="6">Leaf</tissue>
    </source>
</reference>
<feature type="domain" description="Terpene synthase N-terminal" evidence="4">
    <location>
        <begin position="39"/>
        <end position="196"/>
    </location>
</feature>
<comment type="cofactor">
    <cofactor evidence="1">
        <name>Mg(2+)</name>
        <dbReference type="ChEBI" id="CHEBI:18420"/>
    </cofactor>
</comment>
<dbReference type="GO" id="GO:0016114">
    <property type="term" value="P:terpenoid biosynthetic process"/>
    <property type="evidence" value="ECO:0007669"/>
    <property type="project" value="InterPro"/>
</dbReference>
<feature type="domain" description="Terpene synthase metal-binding" evidence="5">
    <location>
        <begin position="312"/>
        <end position="347"/>
    </location>
</feature>
<dbReference type="InterPro" id="IPR005630">
    <property type="entry name" value="Terpene_synthase_metal-bd"/>
</dbReference>
<proteinExistence type="predicted"/>
<gene>
    <name evidence="6" type="ORF">M8C21_020256</name>
</gene>
<sequence>MALQFYQIISFQTFFAVCKPERNIQQILKSKTKQHRQICFEAKTNMNIDEKVSELEKKNGYFNTLQLLEHIDDIERLALGYRFQNHIQRLLDLITSMYGIKDELDEEEVSLHEASLRFRILRKHGYNDIQEYNHGGFTGCLQTDVKEFISLYEASHLAFVEESDLLEAKFFATEHLLKLIYEENDSLVVERINHVLEIPLYHRMLRLQVRSYIESYNTRQDANLHLLELAALDYNMTQRAFKKELKELSKWWKSTGLAHKSGFVRDRLMECFFWTVGVVCEPQYYSCRVGLTKVCALITVVRDINAMGHMPVYYNLWGELLEAFLVEAKWTQDKYIPSLEDYLDNAW</sequence>
<dbReference type="GO" id="GO:0000287">
    <property type="term" value="F:magnesium ion binding"/>
    <property type="evidence" value="ECO:0007669"/>
    <property type="project" value="InterPro"/>
</dbReference>
<protein>
    <submittedName>
        <fullName evidence="6">Uncharacterized protein</fullName>
    </submittedName>
</protein>
<dbReference type="SUPFAM" id="SSF48576">
    <property type="entry name" value="Terpenoid synthases"/>
    <property type="match status" value="1"/>
</dbReference>
<comment type="caution">
    <text evidence="6">The sequence shown here is derived from an EMBL/GenBank/DDBJ whole genome shotgun (WGS) entry which is preliminary data.</text>
</comment>
<evidence type="ECO:0000259" key="5">
    <source>
        <dbReference type="Pfam" id="PF03936"/>
    </source>
</evidence>
<evidence type="ECO:0000313" key="7">
    <source>
        <dbReference type="Proteomes" id="UP001206925"/>
    </source>
</evidence>
<feature type="non-terminal residue" evidence="6">
    <location>
        <position position="347"/>
    </location>
</feature>
<keyword evidence="2" id="KW-0479">Metal-binding</keyword>
<keyword evidence="7" id="KW-1185">Reference proteome</keyword>
<dbReference type="PANTHER" id="PTHR31225:SF252">
    <property type="entry name" value="TERPENE SYNTHASE 12-RELATED"/>
    <property type="match status" value="1"/>
</dbReference>
<evidence type="ECO:0000256" key="2">
    <source>
        <dbReference type="ARBA" id="ARBA00022723"/>
    </source>
</evidence>
<dbReference type="InterPro" id="IPR050148">
    <property type="entry name" value="Terpene_synthase-like"/>
</dbReference>
<evidence type="ECO:0000313" key="6">
    <source>
        <dbReference type="EMBL" id="KAI7729239.1"/>
    </source>
</evidence>
<feature type="domain" description="Terpene synthase metal-binding" evidence="5">
    <location>
        <begin position="253"/>
        <end position="304"/>
    </location>
</feature>
<dbReference type="InterPro" id="IPR008949">
    <property type="entry name" value="Isoprenoid_synthase_dom_sf"/>
</dbReference>
<dbReference type="InterPro" id="IPR001906">
    <property type="entry name" value="Terpene_synth_N"/>
</dbReference>
<dbReference type="EMBL" id="JAMZMK010011035">
    <property type="protein sequence ID" value="KAI7729239.1"/>
    <property type="molecule type" value="Genomic_DNA"/>
</dbReference>
<dbReference type="SUPFAM" id="SSF48239">
    <property type="entry name" value="Terpenoid cyclases/Protein prenyltransferases"/>
    <property type="match status" value="1"/>
</dbReference>